<dbReference type="FunFam" id="3.40.640.10:FF:000014">
    <property type="entry name" value="Adenosylmethionine-8-amino-7-oxononanoate aminotransferase, probable"/>
    <property type="match status" value="1"/>
</dbReference>
<evidence type="ECO:0000256" key="1">
    <source>
        <dbReference type="ARBA" id="ARBA00008954"/>
    </source>
</evidence>
<reference evidence="6 7" key="1">
    <citation type="journal article" date="2010" name="Stand. Genomic Sci.">
        <title>Complete genome sequence of Meiothermus silvanus type strain (VI-R2).</title>
        <authorList>
            <person name="Sikorski J."/>
            <person name="Tindall B.J."/>
            <person name="Lowry S."/>
            <person name="Lucas S."/>
            <person name="Nolan M."/>
            <person name="Copeland A."/>
            <person name="Glavina Del Rio T."/>
            <person name="Tice H."/>
            <person name="Cheng J.F."/>
            <person name="Han C."/>
            <person name="Pitluck S."/>
            <person name="Liolios K."/>
            <person name="Ivanova N."/>
            <person name="Mavromatis K."/>
            <person name="Mikhailova N."/>
            <person name="Pati A."/>
            <person name="Goodwin L."/>
            <person name="Chen A."/>
            <person name="Palaniappan K."/>
            <person name="Land M."/>
            <person name="Hauser L."/>
            <person name="Chang Y.J."/>
            <person name="Jeffries C.D."/>
            <person name="Rohde M."/>
            <person name="Goker M."/>
            <person name="Woyke T."/>
            <person name="Bristow J."/>
            <person name="Eisen J.A."/>
            <person name="Markowitz V."/>
            <person name="Hugenholtz P."/>
            <person name="Kyrpides N.C."/>
            <person name="Klenk H.P."/>
            <person name="Lapidus A."/>
        </authorList>
    </citation>
    <scope>NUCLEOTIDE SEQUENCE [LARGE SCALE GENOMIC DNA]</scope>
    <source>
        <strain evidence="7">ATCC 700542 / DSM 9946 / VI-R2</strain>
    </source>
</reference>
<dbReference type="InterPro" id="IPR005814">
    <property type="entry name" value="Aminotrans_3"/>
</dbReference>
<evidence type="ECO:0000256" key="3">
    <source>
        <dbReference type="ARBA" id="ARBA00022679"/>
    </source>
</evidence>
<organism evidence="6 7">
    <name type="scientific">Allomeiothermus silvanus (strain ATCC 700542 / DSM 9946 / NBRC 106475 / NCIMB 13440 / VI-R2)</name>
    <name type="common">Thermus silvanus</name>
    <dbReference type="NCBI Taxonomy" id="526227"/>
    <lineage>
        <taxon>Bacteria</taxon>
        <taxon>Thermotogati</taxon>
        <taxon>Deinococcota</taxon>
        <taxon>Deinococci</taxon>
        <taxon>Thermales</taxon>
        <taxon>Thermaceae</taxon>
        <taxon>Allomeiothermus</taxon>
    </lineage>
</organism>
<dbReference type="SUPFAM" id="SSF53383">
    <property type="entry name" value="PLP-dependent transferases"/>
    <property type="match status" value="1"/>
</dbReference>
<dbReference type="Pfam" id="PF00202">
    <property type="entry name" value="Aminotran_3"/>
    <property type="match status" value="1"/>
</dbReference>
<dbReference type="RefSeq" id="WP_013159295.1">
    <property type="nucleotide sequence ID" value="NC_014212.1"/>
</dbReference>
<dbReference type="Gene3D" id="3.90.1150.10">
    <property type="entry name" value="Aspartate Aminotransferase, domain 1"/>
    <property type="match status" value="1"/>
</dbReference>
<gene>
    <name evidence="6" type="ordered locus">Mesil_2923</name>
</gene>
<dbReference type="OrthoDB" id="9807885at2"/>
<evidence type="ECO:0000256" key="4">
    <source>
        <dbReference type="ARBA" id="ARBA00022898"/>
    </source>
</evidence>
<dbReference type="KEGG" id="msv:Mesil_2923"/>
<dbReference type="EMBL" id="CP002042">
    <property type="protein sequence ID" value="ADH64763.1"/>
    <property type="molecule type" value="Genomic_DNA"/>
</dbReference>
<dbReference type="PANTHER" id="PTHR43094:SF1">
    <property type="entry name" value="AMINOTRANSFERASE CLASS-III"/>
    <property type="match status" value="1"/>
</dbReference>
<dbReference type="GO" id="GO:0008483">
    <property type="term" value="F:transaminase activity"/>
    <property type="evidence" value="ECO:0007669"/>
    <property type="project" value="UniProtKB-KW"/>
</dbReference>
<dbReference type="AlphaFoldDB" id="D7BDE3"/>
<dbReference type="Proteomes" id="UP000001916">
    <property type="component" value="Chromosome"/>
</dbReference>
<keyword evidence="4 5" id="KW-0663">Pyridoxal phosphate</keyword>
<dbReference type="PIRSF" id="PIRSF000521">
    <property type="entry name" value="Transaminase_4ab_Lys_Orn"/>
    <property type="match status" value="1"/>
</dbReference>
<keyword evidence="7" id="KW-1185">Reference proteome</keyword>
<dbReference type="InterPro" id="IPR015424">
    <property type="entry name" value="PyrdxlP-dep_Trfase"/>
</dbReference>
<dbReference type="PANTHER" id="PTHR43094">
    <property type="entry name" value="AMINOTRANSFERASE"/>
    <property type="match status" value="1"/>
</dbReference>
<name>D7BDE3_ALLS1</name>
<keyword evidence="3" id="KW-0808">Transferase</keyword>
<evidence type="ECO:0000256" key="5">
    <source>
        <dbReference type="RuleBase" id="RU003560"/>
    </source>
</evidence>
<dbReference type="CDD" id="cd00610">
    <property type="entry name" value="OAT_like"/>
    <property type="match status" value="1"/>
</dbReference>
<dbReference type="GO" id="GO:0030170">
    <property type="term" value="F:pyridoxal phosphate binding"/>
    <property type="evidence" value="ECO:0007669"/>
    <property type="project" value="InterPro"/>
</dbReference>
<dbReference type="InterPro" id="IPR015422">
    <property type="entry name" value="PyrdxlP-dep_Trfase_small"/>
</dbReference>
<dbReference type="eggNOG" id="COG0161">
    <property type="taxonomic scope" value="Bacteria"/>
</dbReference>
<dbReference type="InterPro" id="IPR015421">
    <property type="entry name" value="PyrdxlP-dep_Trfase_major"/>
</dbReference>
<evidence type="ECO:0000313" key="7">
    <source>
        <dbReference type="Proteomes" id="UP000001916"/>
    </source>
</evidence>
<dbReference type="Gene3D" id="3.40.640.10">
    <property type="entry name" value="Type I PLP-dependent aspartate aminotransferase-like (Major domain)"/>
    <property type="match status" value="1"/>
</dbReference>
<evidence type="ECO:0000256" key="2">
    <source>
        <dbReference type="ARBA" id="ARBA00022576"/>
    </source>
</evidence>
<evidence type="ECO:0000313" key="6">
    <source>
        <dbReference type="EMBL" id="ADH64763.1"/>
    </source>
</evidence>
<dbReference type="PROSITE" id="PS00600">
    <property type="entry name" value="AA_TRANSFER_CLASS_3"/>
    <property type="match status" value="1"/>
</dbReference>
<dbReference type="InterPro" id="IPR049704">
    <property type="entry name" value="Aminotrans_3_PPA_site"/>
</dbReference>
<comment type="similarity">
    <text evidence="1 5">Belongs to the class-III pyridoxal-phosphate-dependent aminotransferase family.</text>
</comment>
<keyword evidence="2 6" id="KW-0032">Aminotransferase</keyword>
<dbReference type="HOGENOM" id="CLU_016922_4_1_0"/>
<dbReference type="STRING" id="526227.Mesil_2923"/>
<accession>D7BDE3</accession>
<proteinExistence type="inferred from homology"/>
<sequence length="451" mass="48934">MAQTLEYNTEKLIEQDLAHLFHPVTNLYRHSQTGPLVMVEGKGSRVKDAGGKWYLDGFAGLWNVNVGHGRSELAEVAAEQMRRLAFQPTFFGMATPPAIELAAKLSELLPHHSHFQFTSGGAESNETAIKIARYYWALSGQPQKTKIISRRMAYHGIAMGALAATGMPAYHADFGPLPPGFLHVSAPYAYRNNPGLSESDFVAMLAQELEQTIGREGPETIAAFIAEPVQGAGGLVPPPEGYWQVIPQILKKHQILLIADEVITGFGRTGKMFAQETYGFQADITSFAKGVTSGYVPLGGVGVTPEVYAVVSRPDRMFMHGFTYSGHPVACAVGLANIAILERERLWENAALRGEQLLRGLERLLDHPNVGDVRGKGLMALVEVVEDKSTKKSFAPSQGIGAKLQAATRKRGLIVRCNDTGIAISPPLIITEAEVDEMLSILADSLDEVFA</sequence>
<protein>
    <submittedName>
        <fullName evidence="6">Aminotransferase class-III</fullName>
    </submittedName>
</protein>